<sequence length="72" mass="8307">MKITNVEWNEGAPEVVKPGMLVQYWDGSVHLVGTERRMLIKTPISKWSWAIRPHELQWLAAMANKHKARARG</sequence>
<organism evidence="1">
    <name type="scientific">Pseudomonas phage vB_PaeP_FBPa42</name>
    <dbReference type="NCBI Taxonomy" id="3231240"/>
    <lineage>
        <taxon>Viruses</taxon>
    </lineage>
</organism>
<name>A0AAU8KVK6_9VIRU</name>
<proteinExistence type="predicted"/>
<reference evidence="1" key="1">
    <citation type="submission" date="2024-05" db="EMBL/GenBank/DDBJ databases">
        <title>Defense systems in Pseudomonas aeruginosa.</title>
        <authorList>
            <person name="van den Berg D.F."/>
            <person name="Costa R.A."/>
        </authorList>
    </citation>
    <scope>NUCLEOTIDE SEQUENCE</scope>
</reference>
<protein>
    <submittedName>
        <fullName evidence="1">Uncharacterized protein</fullName>
    </submittedName>
</protein>
<accession>A0AAU8KVK6</accession>
<dbReference type="EMBL" id="PP813864">
    <property type="protein sequence ID" value="XCN26758.1"/>
    <property type="molecule type" value="Genomic_DNA"/>
</dbReference>
<evidence type="ECO:0000313" key="1">
    <source>
        <dbReference type="EMBL" id="XCN26758.1"/>
    </source>
</evidence>